<feature type="domain" description="C2H2-type" evidence="2">
    <location>
        <begin position="1682"/>
        <end position="1705"/>
    </location>
</feature>
<proteinExistence type="predicted"/>
<feature type="compositionally biased region" description="Basic and acidic residues" evidence="1">
    <location>
        <begin position="1504"/>
        <end position="1529"/>
    </location>
</feature>
<evidence type="ECO:0000313" key="4">
    <source>
        <dbReference type="Proteomes" id="UP000828390"/>
    </source>
</evidence>
<feature type="region of interest" description="Disordered" evidence="1">
    <location>
        <begin position="1759"/>
        <end position="1784"/>
    </location>
</feature>
<feature type="compositionally biased region" description="Polar residues" evidence="1">
    <location>
        <begin position="1854"/>
        <end position="1871"/>
    </location>
</feature>
<name>A0A9D4LM48_DREPO</name>
<sequence>MFTDLGVRDSRPQWTSIDNGQWSQDRSRNLYRLHTDHQRDRWNTFRISHRERSHPYPSATALRERRGPADVECKERSQQQPGWQGNDALFKHQVNCLSGKMVPRVDRGFVRINNSCLRERSINSFSVRISDYSVNNQFTLNEQKLSQKGLFVNNIQSNQGLCAEQCKRFDQMPGVEPQWTVEEEMCRGIVPSSQELQPVSQQIPMSLLVLPPPPPPPVSPVIPVTSGTHSCPNYGEGNCVAFKMACSVMQPNMRHSKAAPSLLVRNQPVFATGVPLSESGEDCNRHLTGPDCENTYIPPVEAQDEDIRQALPVSQSTTSIGKTLSGAVANSRNTHSDMHAVNSYASFEHTNIQDMNSKSSKESGNESVAERVCETPRSYFEPLALSVELIPLPSQYDKHCAHGTDIERSCSRRDCWEKDKNMFRPWESQSNSLKTNRDNCDHGRFLCKSNTTSKCDWPVEMNNEQQRVIKSKTEVHNRSAVDTGERKMDQTHKASLSKSSDSSRKEYDHISRNEDAKTQISRENTCVQKADSTSKKAFKRKSDGTRGSKKGLKPIDICQKYKLSSVGMPSIDTRLCSLSTAAYPRVNTSFGSLSTVARPSICLRNNIIESYREFKLTSELFALGKVDKNMRNYHLSQAKSESSNSLKRKKEHDIPFSLDSKKLKVNTTDKEIDFRSIPVSLNSEKATKQTNKDGRYVSRESKLQAMHPKLRHKLPENRSFVCQDSIDTVKKFVGDGDATVRELSRRANVTSSNEIDKSLKIGKDRKLEERSFNGNKNRERFVHISLDKFELKTKLKSTARSSNPNKKVPDIRLTDLKLHLLDKGCQAAKKGLLMRWKSKAADQEDDKMAEKSVDTTTCEFELAKSQDTSERVKPITDTLVDTSACSAENIASLFGAELEVGNFDGSQSSKAVIEAPSSFSLQSSTSRAISQSLHGMIISNTERCKSSVEKERCTENVLDICDSTGLVEGIDKSDLDDTHEVNECIIYTGSSSTGTETSSCMILKSAEAFGQSNGSNESPQPVVANECTFQVAKQLVFEVNACNPEYEQVVNDRKLDKAVCYNQLELDQTKLENNCTSEIVCETTLINEDEKYLQARKELSSINQLPNKSDCKMLPPLLPLCGSSSSVWYCPTLEDFCNYRKSMVERIQADGGDGKFQTEDILSSPEQTSLSDNQQKACATTTKIIETETSKENLTTEIYTATPLHESSFDTSCSYGEEVLNASISSSNSSKSENVNCSQNETQTKDSIFDKNRHAMFSAAENDDFLNLAESNDEILENIVLNMYEDSNLIQDLSDDFAKGDNFEFNDFHDKPETSAADLESVMPNSNPEHEASEDPVEIQKLSEGYEKGFALSECDGFTLQFNRNNAGADSFRNQHNESNDQQENIPSKRRHPKFEKKFPFSLPKAKAKPSELELLASAEKFLQDFDKKNKRTRHESKRVDQSQNECQPSECVKESKNTKGSQIKDEPVKRVTRTHTATMKNKQSKNIVGWEDSSGGKGISDTRGPKETKNTAKSKKDDASKKTVEKDLVALPKLPTLKLKSLKHINQKKMWSFKEATNIKSTESAISNKEDDTMSDSGMMKNSKKSRTEMEQCGGGKSDPDNDSRNSNQSADSEDLNEKKKQFLSQVLTCKVCGLVGERKEEVDQHYLRQHPGWCLSCSKLFESVELLNLHKKRNHDVLICCGVCNSVFCYKAHYMRHMTSSIHAKNLKEFQKRRQQQQRGLLHTVTISSDDENGEESHPRNVNHEEETIKRKFDIKDGKKTLKKQKTHEKDPKLHKNAAKRVFDPKGETTEDGLVLCLACQKYYKYFNKHLKSQMHENNVNSIVIEDSDESELDEENEDKSIEKEIDEVISLKSSPHASETSCTYNSDATDWEDGSAEQSQHSGTLNCGMDSENVLEEGCYDVVQNRNILKLKLRPVNTVDLIKARDHKAKMCSPALLIKNISADMNNNEHCQIYRFPSDREEKDTSVSTNKIDINIVKSAGSNVIEIIDNLAADNSDTEMIFEGVDMDCSKHFYSYHDNDIDQDCMYTCSSAVDDPILEGFCVIENVETLSKESFRLDGNNESAGNRCGLDPLVDVSTDTGEMIEMLAQQIEQNLPRTSL</sequence>
<accession>A0A9D4LM48</accession>
<reference evidence="3" key="1">
    <citation type="journal article" date="2019" name="bioRxiv">
        <title>The Genome of the Zebra Mussel, Dreissena polymorpha: A Resource for Invasive Species Research.</title>
        <authorList>
            <person name="McCartney M.A."/>
            <person name="Auch B."/>
            <person name="Kono T."/>
            <person name="Mallez S."/>
            <person name="Zhang Y."/>
            <person name="Obille A."/>
            <person name="Becker A."/>
            <person name="Abrahante J.E."/>
            <person name="Garbe J."/>
            <person name="Badalamenti J.P."/>
            <person name="Herman A."/>
            <person name="Mangelson H."/>
            <person name="Liachko I."/>
            <person name="Sullivan S."/>
            <person name="Sone E.D."/>
            <person name="Koren S."/>
            <person name="Silverstein K.A.T."/>
            <person name="Beckman K.B."/>
            <person name="Gohl D.M."/>
        </authorList>
    </citation>
    <scope>NUCLEOTIDE SEQUENCE</scope>
    <source>
        <strain evidence="3">Duluth1</strain>
        <tissue evidence="3">Whole animal</tissue>
    </source>
</reference>
<feature type="region of interest" description="Disordered" evidence="1">
    <location>
        <begin position="1563"/>
        <end position="1619"/>
    </location>
</feature>
<feature type="compositionally biased region" description="Basic and acidic residues" evidence="1">
    <location>
        <begin position="1452"/>
        <end position="1470"/>
    </location>
</feature>
<reference evidence="3" key="2">
    <citation type="submission" date="2020-11" db="EMBL/GenBank/DDBJ databases">
        <authorList>
            <person name="McCartney M.A."/>
            <person name="Auch B."/>
            <person name="Kono T."/>
            <person name="Mallez S."/>
            <person name="Becker A."/>
            <person name="Gohl D.M."/>
            <person name="Silverstein K.A.T."/>
            <person name="Koren S."/>
            <person name="Bechman K.B."/>
            <person name="Herman A."/>
            <person name="Abrahante J.E."/>
            <person name="Garbe J."/>
        </authorList>
    </citation>
    <scope>NUCLEOTIDE SEQUENCE</scope>
    <source>
        <strain evidence="3">Duluth1</strain>
        <tissue evidence="3">Whole animal</tissue>
    </source>
</reference>
<feature type="compositionally biased region" description="Polar residues" evidence="1">
    <location>
        <begin position="518"/>
        <end position="531"/>
    </location>
</feature>
<feature type="region of interest" description="Disordered" evidence="1">
    <location>
        <begin position="1428"/>
        <end position="1539"/>
    </location>
</feature>
<protein>
    <recommendedName>
        <fullName evidence="2">C2H2-type domain-containing protein</fullName>
    </recommendedName>
</protein>
<evidence type="ECO:0000313" key="3">
    <source>
        <dbReference type="EMBL" id="KAH3861320.1"/>
    </source>
</evidence>
<dbReference type="EMBL" id="JAIWYP010000002">
    <property type="protein sequence ID" value="KAH3861320.1"/>
    <property type="molecule type" value="Genomic_DNA"/>
</dbReference>
<feature type="compositionally biased region" description="Basic and acidic residues" evidence="1">
    <location>
        <begin position="501"/>
        <end position="517"/>
    </location>
</feature>
<feature type="region of interest" description="Disordered" evidence="1">
    <location>
        <begin position="466"/>
        <end position="551"/>
    </location>
</feature>
<gene>
    <name evidence="3" type="ORF">DPMN_024247</name>
</gene>
<feature type="compositionally biased region" description="Polar residues" evidence="1">
    <location>
        <begin position="1879"/>
        <end position="1888"/>
    </location>
</feature>
<dbReference type="PROSITE" id="PS00028">
    <property type="entry name" value="ZINC_FINGER_C2H2_1"/>
    <property type="match status" value="1"/>
</dbReference>
<comment type="caution">
    <text evidence="3">The sequence shown here is derived from an EMBL/GenBank/DDBJ whole genome shotgun (WGS) entry which is preliminary data.</text>
</comment>
<dbReference type="InterPro" id="IPR013087">
    <property type="entry name" value="Znf_C2H2_type"/>
</dbReference>
<dbReference type="Proteomes" id="UP000828390">
    <property type="component" value="Unassembled WGS sequence"/>
</dbReference>
<evidence type="ECO:0000256" key="1">
    <source>
        <dbReference type="SAM" id="MobiDB-lite"/>
    </source>
</evidence>
<feature type="compositionally biased region" description="Basic and acidic residues" evidence="1">
    <location>
        <begin position="471"/>
        <end position="492"/>
    </location>
</feature>
<feature type="region of interest" description="Disordered" evidence="1">
    <location>
        <begin position="1317"/>
        <end position="1337"/>
    </location>
</feature>
<organism evidence="3 4">
    <name type="scientific">Dreissena polymorpha</name>
    <name type="common">Zebra mussel</name>
    <name type="synonym">Mytilus polymorpha</name>
    <dbReference type="NCBI Taxonomy" id="45954"/>
    <lineage>
        <taxon>Eukaryota</taxon>
        <taxon>Metazoa</taxon>
        <taxon>Spiralia</taxon>
        <taxon>Lophotrochozoa</taxon>
        <taxon>Mollusca</taxon>
        <taxon>Bivalvia</taxon>
        <taxon>Autobranchia</taxon>
        <taxon>Heteroconchia</taxon>
        <taxon>Euheterodonta</taxon>
        <taxon>Imparidentia</taxon>
        <taxon>Neoheterodontei</taxon>
        <taxon>Myida</taxon>
        <taxon>Dreissenoidea</taxon>
        <taxon>Dreissenidae</taxon>
        <taxon>Dreissena</taxon>
    </lineage>
</organism>
<feature type="compositionally biased region" description="Polar residues" evidence="1">
    <location>
        <begin position="1475"/>
        <end position="1487"/>
    </location>
</feature>
<dbReference type="SMART" id="SM00355">
    <property type="entry name" value="ZnF_C2H2"/>
    <property type="match status" value="3"/>
</dbReference>
<keyword evidence="4" id="KW-1185">Reference proteome</keyword>
<feature type="region of interest" description="Disordered" evidence="1">
    <location>
        <begin position="1369"/>
        <end position="1403"/>
    </location>
</feature>
<feature type="region of interest" description="Disordered" evidence="1">
    <location>
        <begin position="1851"/>
        <end position="1888"/>
    </location>
</feature>
<evidence type="ECO:0000259" key="2">
    <source>
        <dbReference type="PROSITE" id="PS00028"/>
    </source>
</evidence>